<dbReference type="Proteomes" id="UP001164746">
    <property type="component" value="Chromosome 4"/>
</dbReference>
<evidence type="ECO:0000256" key="1">
    <source>
        <dbReference type="ARBA" id="ARBA00022723"/>
    </source>
</evidence>
<accession>A0ABY7DW47</accession>
<keyword evidence="3" id="KW-0862">Zinc</keyword>
<keyword evidence="1" id="KW-0479">Metal-binding</keyword>
<dbReference type="EMBL" id="CP111015">
    <property type="protein sequence ID" value="WAR01955.1"/>
    <property type="molecule type" value="Genomic_DNA"/>
</dbReference>
<keyword evidence="4" id="KW-0175">Coiled coil</keyword>
<evidence type="ECO:0000256" key="2">
    <source>
        <dbReference type="ARBA" id="ARBA00022771"/>
    </source>
</evidence>
<evidence type="ECO:0000256" key="3">
    <source>
        <dbReference type="ARBA" id="ARBA00022833"/>
    </source>
</evidence>
<dbReference type="PANTHER" id="PTHR25462">
    <property type="entry name" value="BONUS, ISOFORM C-RELATED"/>
    <property type="match status" value="1"/>
</dbReference>
<proteinExistence type="predicted"/>
<protein>
    <submittedName>
        <fullName evidence="5">TRI33-like protein</fullName>
    </submittedName>
</protein>
<name>A0ABY7DW47_MYAAR</name>
<reference evidence="5" key="1">
    <citation type="submission" date="2022-11" db="EMBL/GenBank/DDBJ databases">
        <title>Centuries of genome instability and evolution in soft-shell clam transmissible cancer (bioRxiv).</title>
        <authorList>
            <person name="Hart S.F.M."/>
            <person name="Yonemitsu M.A."/>
            <person name="Giersch R.M."/>
            <person name="Beal B.F."/>
            <person name="Arriagada G."/>
            <person name="Davis B.W."/>
            <person name="Ostrander E.A."/>
            <person name="Goff S.P."/>
            <person name="Metzger M.J."/>
        </authorList>
    </citation>
    <scope>NUCLEOTIDE SEQUENCE</scope>
    <source>
        <strain evidence="5">MELC-2E11</strain>
        <tissue evidence="5">Siphon/mantle</tissue>
    </source>
</reference>
<evidence type="ECO:0000256" key="4">
    <source>
        <dbReference type="SAM" id="Coils"/>
    </source>
</evidence>
<dbReference type="PROSITE" id="PS00518">
    <property type="entry name" value="ZF_RING_1"/>
    <property type="match status" value="1"/>
</dbReference>
<evidence type="ECO:0000313" key="5">
    <source>
        <dbReference type="EMBL" id="WAR01955.1"/>
    </source>
</evidence>
<organism evidence="5 6">
    <name type="scientific">Mya arenaria</name>
    <name type="common">Soft-shell clam</name>
    <dbReference type="NCBI Taxonomy" id="6604"/>
    <lineage>
        <taxon>Eukaryota</taxon>
        <taxon>Metazoa</taxon>
        <taxon>Spiralia</taxon>
        <taxon>Lophotrochozoa</taxon>
        <taxon>Mollusca</taxon>
        <taxon>Bivalvia</taxon>
        <taxon>Autobranchia</taxon>
        <taxon>Heteroconchia</taxon>
        <taxon>Euheterodonta</taxon>
        <taxon>Imparidentia</taxon>
        <taxon>Neoheterodontei</taxon>
        <taxon>Myida</taxon>
        <taxon>Myoidea</taxon>
        <taxon>Myidae</taxon>
        <taxon>Mya</taxon>
    </lineage>
</organism>
<feature type="coiled-coil region" evidence="4">
    <location>
        <begin position="126"/>
        <end position="185"/>
    </location>
</feature>
<dbReference type="Gene3D" id="3.30.160.60">
    <property type="entry name" value="Classic Zinc Finger"/>
    <property type="match status" value="1"/>
</dbReference>
<dbReference type="InterPro" id="IPR017907">
    <property type="entry name" value="Znf_RING_CS"/>
</dbReference>
<keyword evidence="6" id="KW-1185">Reference proteome</keyword>
<evidence type="ECO:0000313" key="6">
    <source>
        <dbReference type="Proteomes" id="UP001164746"/>
    </source>
</evidence>
<dbReference type="InterPro" id="IPR047153">
    <property type="entry name" value="TRIM45/56/19-like"/>
</dbReference>
<dbReference type="PANTHER" id="PTHR25462:SF296">
    <property type="entry name" value="MEIOTIC P26, ISOFORM F"/>
    <property type="match status" value="1"/>
</dbReference>
<gene>
    <name evidence="5" type="ORF">MAR_008513</name>
</gene>
<keyword evidence="2" id="KW-0863">Zinc-finger</keyword>
<dbReference type="SUPFAM" id="SSF57845">
    <property type="entry name" value="B-box zinc-binding domain"/>
    <property type="match status" value="1"/>
</dbReference>
<sequence length="273" mass="31355">MATGGTSIYKGSDLIYDFSCSKCEENDFNTEAQHFCLDCEHHLCDKCVGLHNGYHTKHTVYGRGDVEQWMRSSIDRCDQHGKELEVHCDDHQELCCSVCVALNHRMCNSISHLPDLAKGFHKKADFQQLSATVDKMRSRLDELKNAGTKFQAELKDSYKKIVAEIKALRKEIDSILNQLENATIEQVENMICDLENDVKDDVEKCLKINIQLKHLMEKINQLFGKRKDTNSYIGYNKCTVKLTQAENLIGEIQKRPKKEIQFVSDKTIESFLE</sequence>
<feature type="non-terminal residue" evidence="5">
    <location>
        <position position="1"/>
    </location>
</feature>